<dbReference type="Gene3D" id="3.30.160.20">
    <property type="match status" value="2"/>
</dbReference>
<sequence length="333" mass="36871">MYKSKLQELCQRRQWALPRYTSMKDGPDHNPCFKSSVFLNGTLFHSSVRCKSCKEAQNDAAKSAFLHFTSSSYSPAAAANPIPVQEADSGIYKNMLQELTQREEWSLPEYKTTKCGVPHSPTFFSSVQVEGHHFYGKAGKSRKEAEINAAKLAYTNLTERLQISSSEVSSPQQLDGEHLKLMSTSVVLNSKENEEYDEVQEVEVGEKELANSTTSLDSSGFQGEPLKSMSGSDLTPAVENEEHAEENGVPEVKTGETEGSISCESTCVDISDLSISDSNTEKVPGVRSYLLNNRVRVYPCYPDIAFPQGITVLPISDDKWVAVSLEFPNERDD</sequence>
<comment type="caution">
    <text evidence="6">The sequence shown here is derived from an EMBL/GenBank/DDBJ whole genome shotgun (WGS) entry which is preliminary data.</text>
</comment>
<gene>
    <name evidence="6" type="ORF">V6N11_069678</name>
</gene>
<reference evidence="6 7" key="1">
    <citation type="journal article" date="2024" name="G3 (Bethesda)">
        <title>Genome assembly of Hibiscus sabdariffa L. provides insights into metabolisms of medicinal natural products.</title>
        <authorList>
            <person name="Kim T."/>
        </authorList>
    </citation>
    <scope>NUCLEOTIDE SEQUENCE [LARGE SCALE GENOMIC DNA]</scope>
    <source>
        <strain evidence="6">TK-2024</strain>
        <tissue evidence="6">Old leaves</tissue>
    </source>
</reference>
<dbReference type="PROSITE" id="PS50137">
    <property type="entry name" value="DS_RBD"/>
    <property type="match status" value="2"/>
</dbReference>
<feature type="domain" description="DRBM" evidence="5">
    <location>
        <begin position="1"/>
        <end position="70"/>
    </location>
</feature>
<dbReference type="Proteomes" id="UP001396334">
    <property type="component" value="Unassembled WGS sequence"/>
</dbReference>
<evidence type="ECO:0000256" key="4">
    <source>
        <dbReference type="SAM" id="MobiDB-lite"/>
    </source>
</evidence>
<keyword evidence="2 3" id="KW-0694">RNA-binding</keyword>
<dbReference type="Pfam" id="PF00035">
    <property type="entry name" value="dsrm"/>
    <property type="match status" value="2"/>
</dbReference>
<keyword evidence="7" id="KW-1185">Reference proteome</keyword>
<dbReference type="EMBL" id="JBBPBN010000046">
    <property type="protein sequence ID" value="KAK8995235.1"/>
    <property type="molecule type" value="Genomic_DNA"/>
</dbReference>
<proteinExistence type="predicted"/>
<dbReference type="SMART" id="SM00358">
    <property type="entry name" value="DSRM"/>
    <property type="match status" value="2"/>
</dbReference>
<evidence type="ECO:0000313" key="7">
    <source>
        <dbReference type="Proteomes" id="UP001396334"/>
    </source>
</evidence>
<feature type="domain" description="DRBM" evidence="5">
    <location>
        <begin position="91"/>
        <end position="159"/>
    </location>
</feature>
<dbReference type="PANTHER" id="PTHR46031">
    <property type="match status" value="1"/>
</dbReference>
<evidence type="ECO:0000256" key="1">
    <source>
        <dbReference type="ARBA" id="ARBA00022737"/>
    </source>
</evidence>
<protein>
    <recommendedName>
        <fullName evidence="5">DRBM domain-containing protein</fullName>
    </recommendedName>
</protein>
<dbReference type="SUPFAM" id="SSF54768">
    <property type="entry name" value="dsRNA-binding domain-like"/>
    <property type="match status" value="2"/>
</dbReference>
<evidence type="ECO:0000259" key="5">
    <source>
        <dbReference type="PROSITE" id="PS50137"/>
    </source>
</evidence>
<organism evidence="6 7">
    <name type="scientific">Hibiscus sabdariffa</name>
    <name type="common">roselle</name>
    <dbReference type="NCBI Taxonomy" id="183260"/>
    <lineage>
        <taxon>Eukaryota</taxon>
        <taxon>Viridiplantae</taxon>
        <taxon>Streptophyta</taxon>
        <taxon>Embryophyta</taxon>
        <taxon>Tracheophyta</taxon>
        <taxon>Spermatophyta</taxon>
        <taxon>Magnoliopsida</taxon>
        <taxon>eudicotyledons</taxon>
        <taxon>Gunneridae</taxon>
        <taxon>Pentapetalae</taxon>
        <taxon>rosids</taxon>
        <taxon>malvids</taxon>
        <taxon>Malvales</taxon>
        <taxon>Malvaceae</taxon>
        <taxon>Malvoideae</taxon>
        <taxon>Hibiscus</taxon>
    </lineage>
</organism>
<evidence type="ECO:0000313" key="6">
    <source>
        <dbReference type="EMBL" id="KAK8995235.1"/>
    </source>
</evidence>
<dbReference type="InterPro" id="IPR014720">
    <property type="entry name" value="dsRBD_dom"/>
</dbReference>
<name>A0ABR2Q467_9ROSI</name>
<evidence type="ECO:0000256" key="3">
    <source>
        <dbReference type="PROSITE-ProRule" id="PRU00266"/>
    </source>
</evidence>
<feature type="region of interest" description="Disordered" evidence="4">
    <location>
        <begin position="209"/>
        <end position="260"/>
    </location>
</feature>
<accession>A0ABR2Q467</accession>
<feature type="compositionally biased region" description="Polar residues" evidence="4">
    <location>
        <begin position="210"/>
        <end position="221"/>
    </location>
</feature>
<dbReference type="PANTHER" id="PTHR46031:SF31">
    <property type="entry name" value="DOUBLE-STRANDED RNA-BINDING PROTEIN 1-LIKE"/>
    <property type="match status" value="1"/>
</dbReference>
<evidence type="ECO:0000256" key="2">
    <source>
        <dbReference type="ARBA" id="ARBA00022884"/>
    </source>
</evidence>
<keyword evidence="1" id="KW-0677">Repeat</keyword>